<evidence type="ECO:0000256" key="3">
    <source>
        <dbReference type="ARBA" id="ARBA00022432"/>
    </source>
</evidence>
<dbReference type="PANTHER" id="PTHR21139">
    <property type="entry name" value="TRIOSEPHOSPHATE ISOMERASE"/>
    <property type="match status" value="1"/>
</dbReference>
<evidence type="ECO:0000256" key="5">
    <source>
        <dbReference type="ARBA" id="ARBA00023152"/>
    </source>
</evidence>
<dbReference type="NCBIfam" id="TIGR00419">
    <property type="entry name" value="tim"/>
    <property type="match status" value="1"/>
</dbReference>
<dbReference type="GO" id="GO:0006096">
    <property type="term" value="P:glycolytic process"/>
    <property type="evidence" value="ECO:0007669"/>
    <property type="project" value="UniProtKB-UniRule"/>
</dbReference>
<comment type="pathway">
    <text evidence="7">Carbohydrate biosynthesis; gluconeogenesis.</text>
</comment>
<dbReference type="UniPathway" id="UPA00109">
    <property type="reaction ID" value="UER00189"/>
</dbReference>
<dbReference type="InterPro" id="IPR035990">
    <property type="entry name" value="TIM_sf"/>
</dbReference>
<accession>A0A2M8AHU6</accession>
<proteinExistence type="inferred from homology"/>
<dbReference type="GO" id="GO:0006094">
    <property type="term" value="P:gluconeogenesis"/>
    <property type="evidence" value="ECO:0007669"/>
    <property type="project" value="UniProtKB-UniPathway"/>
</dbReference>
<name>A0A2M8AHU6_9BACT</name>
<dbReference type="PROSITE" id="PS00171">
    <property type="entry name" value="TIM_1"/>
    <property type="match status" value="1"/>
</dbReference>
<dbReference type="PROSITE" id="PS51440">
    <property type="entry name" value="TIM_2"/>
    <property type="match status" value="1"/>
</dbReference>
<dbReference type="Pfam" id="PF00121">
    <property type="entry name" value="TIM"/>
    <property type="match status" value="1"/>
</dbReference>
<comment type="catalytic activity">
    <reaction evidence="7">
        <text>D-glyceraldehyde 3-phosphate = dihydroxyacetone phosphate</text>
        <dbReference type="Rhea" id="RHEA:18585"/>
        <dbReference type="ChEBI" id="CHEBI:57642"/>
        <dbReference type="ChEBI" id="CHEBI:59776"/>
        <dbReference type="EC" id="5.3.1.1"/>
    </reaction>
</comment>
<dbReference type="InterPro" id="IPR013785">
    <property type="entry name" value="Aldolase_TIM"/>
</dbReference>
<dbReference type="SUPFAM" id="SSF51351">
    <property type="entry name" value="Triosephosphate isomerase (TIM)"/>
    <property type="match status" value="1"/>
</dbReference>
<evidence type="ECO:0000256" key="1">
    <source>
        <dbReference type="ARBA" id="ARBA00004680"/>
    </source>
</evidence>
<keyword evidence="4 7" id="KW-0963">Cytoplasm</keyword>
<dbReference type="AlphaFoldDB" id="A0A2M8AHU6"/>
<evidence type="ECO:0000313" key="9">
    <source>
        <dbReference type="Proteomes" id="UP000230611"/>
    </source>
</evidence>
<dbReference type="EMBL" id="PFUO01000061">
    <property type="protein sequence ID" value="PJB17200.1"/>
    <property type="molecule type" value="Genomic_DNA"/>
</dbReference>
<dbReference type="UniPathway" id="UPA00138"/>
<keyword evidence="6 7" id="KW-0413">Isomerase</keyword>
<evidence type="ECO:0000256" key="6">
    <source>
        <dbReference type="ARBA" id="ARBA00023235"/>
    </source>
</evidence>
<dbReference type="EC" id="5.3.1.1" evidence="7"/>
<reference evidence="9" key="1">
    <citation type="submission" date="2017-09" db="EMBL/GenBank/DDBJ databases">
        <title>Depth-based differentiation of microbial function through sediment-hosted aquifers and enrichment of novel symbionts in the deep terrestrial subsurface.</title>
        <authorList>
            <person name="Probst A.J."/>
            <person name="Ladd B."/>
            <person name="Jarett J.K."/>
            <person name="Geller-Mcgrath D.E."/>
            <person name="Sieber C.M.K."/>
            <person name="Emerson J.B."/>
            <person name="Anantharaman K."/>
            <person name="Thomas B.C."/>
            <person name="Malmstrom R."/>
            <person name="Stieglmeier M."/>
            <person name="Klingl A."/>
            <person name="Woyke T."/>
            <person name="Ryan C.M."/>
            <person name="Banfield J.F."/>
        </authorList>
    </citation>
    <scope>NUCLEOTIDE SEQUENCE [LARGE SCALE GENOMIC DNA]</scope>
</reference>
<gene>
    <name evidence="8" type="ORF">CO116_01275</name>
</gene>
<dbReference type="FunFam" id="3.20.20.70:FF:000016">
    <property type="entry name" value="Triosephosphate isomerase"/>
    <property type="match status" value="1"/>
</dbReference>
<keyword evidence="5 7" id="KW-0324">Glycolysis</keyword>
<evidence type="ECO:0000256" key="4">
    <source>
        <dbReference type="ARBA" id="ARBA00022490"/>
    </source>
</evidence>
<comment type="subunit">
    <text evidence="7">Homodimer.</text>
</comment>
<dbReference type="InterPro" id="IPR022896">
    <property type="entry name" value="TrioseP_Isoase_bac/euk"/>
</dbReference>
<dbReference type="InterPro" id="IPR020861">
    <property type="entry name" value="Triosephosphate_isomerase_AS"/>
</dbReference>
<dbReference type="GO" id="GO:0046166">
    <property type="term" value="P:glyceraldehyde-3-phosphate biosynthetic process"/>
    <property type="evidence" value="ECO:0007669"/>
    <property type="project" value="TreeGrafter"/>
</dbReference>
<dbReference type="GO" id="GO:0004807">
    <property type="term" value="F:triose-phosphate isomerase activity"/>
    <property type="evidence" value="ECO:0007669"/>
    <property type="project" value="UniProtKB-UniRule"/>
</dbReference>
<dbReference type="GO" id="GO:0019563">
    <property type="term" value="P:glycerol catabolic process"/>
    <property type="evidence" value="ECO:0007669"/>
    <property type="project" value="TreeGrafter"/>
</dbReference>
<comment type="subcellular location">
    <subcellularLocation>
        <location evidence="7">Cytoplasm</location>
    </subcellularLocation>
</comment>
<evidence type="ECO:0000313" key="8">
    <source>
        <dbReference type="EMBL" id="PJB17200.1"/>
    </source>
</evidence>
<comment type="similarity">
    <text evidence="2 7">Belongs to the triosephosphate isomerase family.</text>
</comment>
<dbReference type="GO" id="GO:0005829">
    <property type="term" value="C:cytosol"/>
    <property type="evidence" value="ECO:0007669"/>
    <property type="project" value="TreeGrafter"/>
</dbReference>
<keyword evidence="3 7" id="KW-0312">Gluconeogenesis</keyword>
<dbReference type="InterPro" id="IPR000652">
    <property type="entry name" value="Triosephosphate_isomerase"/>
</dbReference>
<dbReference type="Gene3D" id="3.20.20.70">
    <property type="entry name" value="Aldolase class I"/>
    <property type="match status" value="1"/>
</dbReference>
<dbReference type="PANTHER" id="PTHR21139:SF42">
    <property type="entry name" value="TRIOSEPHOSPHATE ISOMERASE"/>
    <property type="match status" value="1"/>
</dbReference>
<organism evidence="8 9">
    <name type="scientific">Candidatus Falkowbacteria bacterium CG_4_9_14_3_um_filter_38_19</name>
    <dbReference type="NCBI Taxonomy" id="1974559"/>
    <lineage>
        <taxon>Bacteria</taxon>
        <taxon>Candidatus Falkowiibacteriota</taxon>
    </lineage>
</organism>
<dbReference type="Proteomes" id="UP000230611">
    <property type="component" value="Unassembled WGS sequence"/>
</dbReference>
<comment type="caution">
    <text evidence="8">The sequence shown here is derived from an EMBL/GenBank/DDBJ whole genome shotgun (WGS) entry which is preliminary data.</text>
</comment>
<comment type="pathway">
    <text evidence="1 7">Carbohydrate degradation; glycolysis; D-glyceraldehyde 3-phosphate from glycerone phosphate: step 1/1.</text>
</comment>
<sequence>MNKEEIIIANWKMNLNLAQTISLTKEYKKEFVGFDQGKIVVCPSALFLTEVAEILKSSAIKLGAQNVSWENRGAYTGEISANMLAEVGCGYVILGHSERRRYLFENYEMIHKKIRAVLEVENLTPIVCIGESLEDKRSDRRDFVLVDQLQQALSGIDIFGEQVIIIAYEPIWAIGTGMAIEPAEAEYAHKIIRLALNDMFGMQVNNKNFRVIYGGSISLKNIKGFNNLENMDGLLVGGASLGADEFYQIAKT</sequence>
<dbReference type="CDD" id="cd00311">
    <property type="entry name" value="TIM"/>
    <property type="match status" value="1"/>
</dbReference>
<evidence type="ECO:0000256" key="7">
    <source>
        <dbReference type="RuleBase" id="RU363013"/>
    </source>
</evidence>
<evidence type="ECO:0000256" key="2">
    <source>
        <dbReference type="ARBA" id="ARBA00007422"/>
    </source>
</evidence>
<feature type="non-terminal residue" evidence="8">
    <location>
        <position position="252"/>
    </location>
</feature>
<dbReference type="HAMAP" id="MF_00147_B">
    <property type="entry name" value="TIM_B"/>
    <property type="match status" value="1"/>
</dbReference>
<protein>
    <recommendedName>
        <fullName evidence="7">Triosephosphate isomerase</fullName>
        <ecNumber evidence="7">5.3.1.1</ecNumber>
    </recommendedName>
</protein>